<evidence type="ECO:0000256" key="6">
    <source>
        <dbReference type="ARBA" id="ARBA00023266"/>
    </source>
</evidence>
<keyword evidence="4 8" id="KW-0663">Pyridoxal phosphate</keyword>
<dbReference type="Gene3D" id="3.90.1150.180">
    <property type="match status" value="2"/>
</dbReference>
<evidence type="ECO:0000256" key="5">
    <source>
        <dbReference type="ARBA" id="ARBA00022917"/>
    </source>
</evidence>
<organism evidence="12 13">
    <name type="scientific">Anaeromyxobacter diazotrophicus</name>
    <dbReference type="NCBI Taxonomy" id="2590199"/>
    <lineage>
        <taxon>Bacteria</taxon>
        <taxon>Pseudomonadati</taxon>
        <taxon>Myxococcota</taxon>
        <taxon>Myxococcia</taxon>
        <taxon>Myxococcales</taxon>
        <taxon>Cystobacterineae</taxon>
        <taxon>Anaeromyxobacteraceae</taxon>
        <taxon>Anaeromyxobacter</taxon>
    </lineage>
</organism>
<evidence type="ECO:0000256" key="3">
    <source>
        <dbReference type="ARBA" id="ARBA00022679"/>
    </source>
</evidence>
<name>A0A7I9VQR1_9BACT</name>
<evidence type="ECO:0000256" key="1">
    <source>
        <dbReference type="ARBA" id="ARBA00001933"/>
    </source>
</evidence>
<dbReference type="Gene3D" id="3.40.640.10">
    <property type="entry name" value="Type I PLP-dependent aspartate aminotransferase-like (Major domain)"/>
    <property type="match status" value="2"/>
</dbReference>
<dbReference type="GO" id="GO:0001717">
    <property type="term" value="P:conversion of seryl-tRNAsec to selenocys-tRNAsec"/>
    <property type="evidence" value="ECO:0007669"/>
    <property type="project" value="UniProtKB-UniRule"/>
</dbReference>
<reference evidence="13" key="1">
    <citation type="journal article" date="2020" name="Appl. Environ. Microbiol.">
        <title>Diazotrophic Anaeromyxobacter Isolates from Soils.</title>
        <authorList>
            <person name="Masuda Y."/>
            <person name="Yamanaka H."/>
            <person name="Xu Z.X."/>
            <person name="Shiratori Y."/>
            <person name="Aono T."/>
            <person name="Amachi S."/>
            <person name="Senoo K."/>
            <person name="Itoh H."/>
        </authorList>
    </citation>
    <scope>NUCLEOTIDE SEQUENCE [LARGE SCALE GENOMIC DNA]</scope>
    <source>
        <strain evidence="13">R267</strain>
    </source>
</reference>
<accession>A0A7I9VQR1</accession>
<dbReference type="InterPro" id="IPR004534">
    <property type="entry name" value="SelA_trans"/>
</dbReference>
<evidence type="ECO:0000256" key="8">
    <source>
        <dbReference type="HAMAP-Rule" id="MF_00423"/>
    </source>
</evidence>
<comment type="cofactor">
    <cofactor evidence="1 8 9">
        <name>pyridoxal 5'-phosphate</name>
        <dbReference type="ChEBI" id="CHEBI:597326"/>
    </cofactor>
</comment>
<dbReference type="HAMAP" id="MF_00423">
    <property type="entry name" value="SelA"/>
    <property type="match status" value="1"/>
</dbReference>
<dbReference type="GO" id="GO:0005737">
    <property type="term" value="C:cytoplasm"/>
    <property type="evidence" value="ECO:0007669"/>
    <property type="project" value="UniProtKB-SubCell"/>
</dbReference>
<evidence type="ECO:0000256" key="10">
    <source>
        <dbReference type="SAM" id="MobiDB-lite"/>
    </source>
</evidence>
<dbReference type="Proteomes" id="UP000503640">
    <property type="component" value="Unassembled WGS sequence"/>
</dbReference>
<evidence type="ECO:0000256" key="7">
    <source>
        <dbReference type="ARBA" id="ARBA00044507"/>
    </source>
</evidence>
<dbReference type="UniPathway" id="UPA00906">
    <property type="reaction ID" value="UER00896"/>
</dbReference>
<gene>
    <name evidence="8 12" type="primary">selA</name>
    <name evidence="12" type="ORF">AMYX_32010</name>
</gene>
<keyword evidence="13" id="KW-1185">Reference proteome</keyword>
<dbReference type="InterPro" id="IPR018319">
    <property type="entry name" value="SelA-like"/>
</dbReference>
<dbReference type="Pfam" id="PF12390">
    <property type="entry name" value="Se-cys_synth_N"/>
    <property type="match status" value="1"/>
</dbReference>
<keyword evidence="6 8" id="KW-0711">Selenium</keyword>
<feature type="modified residue" description="N6-(pyridoxal phosphate)lysine" evidence="8 9">
    <location>
        <position position="357"/>
    </location>
</feature>
<feature type="region of interest" description="Disordered" evidence="10">
    <location>
        <begin position="1"/>
        <end position="35"/>
    </location>
</feature>
<dbReference type="PANTHER" id="PTHR32328:SF0">
    <property type="entry name" value="L-SERYL-TRNA(SEC) SELENIUM TRANSFERASE"/>
    <property type="match status" value="1"/>
</dbReference>
<evidence type="ECO:0000313" key="13">
    <source>
        <dbReference type="Proteomes" id="UP000503640"/>
    </source>
</evidence>
<dbReference type="InterPro" id="IPR015424">
    <property type="entry name" value="PyrdxlP-dep_Trfase"/>
</dbReference>
<comment type="catalytic activity">
    <reaction evidence="8">
        <text>L-seryl-tRNA(Sec) + selenophosphate + H(+) = L-selenocysteinyl-tRNA(Sec) + phosphate</text>
        <dbReference type="Rhea" id="RHEA:22728"/>
        <dbReference type="Rhea" id="RHEA-COMP:9742"/>
        <dbReference type="Rhea" id="RHEA-COMP:9743"/>
        <dbReference type="ChEBI" id="CHEBI:15378"/>
        <dbReference type="ChEBI" id="CHEBI:16144"/>
        <dbReference type="ChEBI" id="CHEBI:43474"/>
        <dbReference type="ChEBI" id="CHEBI:78533"/>
        <dbReference type="ChEBI" id="CHEBI:78573"/>
        <dbReference type="EC" id="2.9.1.1"/>
    </reaction>
</comment>
<proteinExistence type="inferred from homology"/>
<feature type="region of interest" description="Disordered" evidence="10">
    <location>
        <begin position="203"/>
        <end position="224"/>
    </location>
</feature>
<comment type="similarity">
    <text evidence="7 8">Belongs to the SelA family.</text>
</comment>
<dbReference type="InterPro" id="IPR015421">
    <property type="entry name" value="PyrdxlP-dep_Trfase_major"/>
</dbReference>
<evidence type="ECO:0000313" key="12">
    <source>
        <dbReference type="EMBL" id="GEJ58460.1"/>
    </source>
</evidence>
<comment type="function">
    <text evidence="8">Converts seryl-tRNA(Sec) to selenocysteinyl-tRNA(Sec) required for selenoprotein biosynthesis.</text>
</comment>
<keyword evidence="5 8" id="KW-0648">Protein biosynthesis</keyword>
<feature type="compositionally biased region" description="Basic and acidic residues" evidence="10">
    <location>
        <begin position="13"/>
        <end position="31"/>
    </location>
</feature>
<evidence type="ECO:0000256" key="2">
    <source>
        <dbReference type="ARBA" id="ARBA00022490"/>
    </source>
</evidence>
<comment type="subcellular location">
    <subcellularLocation>
        <location evidence="8">Cytoplasm</location>
    </subcellularLocation>
</comment>
<dbReference type="EMBL" id="BJTG01000008">
    <property type="protein sequence ID" value="GEJ58460.1"/>
    <property type="molecule type" value="Genomic_DNA"/>
</dbReference>
<feature type="compositionally biased region" description="Gly residues" evidence="10">
    <location>
        <begin position="213"/>
        <end position="223"/>
    </location>
</feature>
<keyword evidence="2 8" id="KW-0963">Cytoplasm</keyword>
<dbReference type="GO" id="GO:0004125">
    <property type="term" value="F:L-seryl-tRNA(Sec) selenium transferase activity"/>
    <property type="evidence" value="ECO:0007669"/>
    <property type="project" value="UniProtKB-UniRule"/>
</dbReference>
<evidence type="ECO:0000259" key="11">
    <source>
        <dbReference type="Pfam" id="PF12390"/>
    </source>
</evidence>
<dbReference type="InterPro" id="IPR025862">
    <property type="entry name" value="SelA_trans_N_dom"/>
</dbReference>
<dbReference type="NCBIfam" id="TIGR00474">
    <property type="entry name" value="selA"/>
    <property type="match status" value="1"/>
</dbReference>
<comment type="caution">
    <text evidence="12">The sequence shown here is derived from an EMBL/GenBank/DDBJ whole genome shotgun (WGS) entry which is preliminary data.</text>
</comment>
<dbReference type="GO" id="GO:0001514">
    <property type="term" value="P:selenocysteine incorporation"/>
    <property type="evidence" value="ECO:0007669"/>
    <property type="project" value="UniProtKB-UniRule"/>
</dbReference>
<sequence>MSQDRACNPAAERMGDLRRAMRQDMTPDKDTGPAAQVRRIPKADRLLAAAAEAGLVARLGHAQVMEAVRGALDEVRARVLAGEPCPPAEVLEAEVLARLSEAARGSLRRVVNATGVVIHTNLGRAPLSDDALAAMRAVGEGYSNLEYDLEAGERGDRYGHAAAALCRLTGAEAAVVVNNNASSVLIALAALCFGEGPDRGAPTLSPALPLSEGEGGGARGAGRGEQASLPEVVISRGQLVEIGGGFRIPDVLRRSGAALVEVGSTNRTYLRDFEAAATPRTRMLLSVHRSNFRLSGFVHDAELAELVALGRRLGVWVLDDLGSGTLLPTERFGLGREPTVQERVAAGADLVCFSGDKLLGGPQAGILVGRREAVERVKRHPLMRALRVDKLTLAALSATLAHYERGEAEERVPVWRAIAQPPAALEARARGWLVALGDLAPGATVKESTSAVGGGSLPEVTLPTRVLALPSRAPDALAARLRRGDPAVVGRIEEGALVLDPRAVAPGEDELLVRAVRAALAAGT</sequence>
<evidence type="ECO:0000256" key="9">
    <source>
        <dbReference type="PIRSR" id="PIRSR618319-50"/>
    </source>
</evidence>
<comment type="pathway">
    <text evidence="8">Aminoacyl-tRNA biosynthesis; selenocysteinyl-tRNA(Sec) biosynthesis; selenocysteinyl-tRNA(Sec) from L-seryl-tRNA(Sec) (bacterial route): step 1/1.</text>
</comment>
<feature type="domain" description="L-seryl-tRNA selenium transferase N-terminal" evidence="11">
    <location>
        <begin position="38"/>
        <end position="76"/>
    </location>
</feature>
<keyword evidence="3 8" id="KW-0808">Transferase</keyword>
<dbReference type="Pfam" id="PF03841">
    <property type="entry name" value="SelA"/>
    <property type="match status" value="2"/>
</dbReference>
<dbReference type="AlphaFoldDB" id="A0A7I9VQR1"/>
<dbReference type="SUPFAM" id="SSF53383">
    <property type="entry name" value="PLP-dependent transferases"/>
    <property type="match status" value="1"/>
</dbReference>
<dbReference type="EC" id="2.9.1.1" evidence="8"/>
<evidence type="ECO:0000256" key="4">
    <source>
        <dbReference type="ARBA" id="ARBA00022898"/>
    </source>
</evidence>
<dbReference type="PANTHER" id="PTHR32328">
    <property type="entry name" value="L-SERYL-TRNA(SEC) SELENIUM TRANSFERASE"/>
    <property type="match status" value="1"/>
</dbReference>
<protein>
    <recommendedName>
        <fullName evidence="8">L-seryl-tRNA(Sec) selenium transferase</fullName>
        <ecNumber evidence="8">2.9.1.1</ecNumber>
    </recommendedName>
    <alternativeName>
        <fullName evidence="8">Selenocysteine synthase</fullName>
        <shortName evidence="8">Sec synthase</shortName>
    </alternativeName>
    <alternativeName>
        <fullName evidence="8">Selenocysteinyl-tRNA(Sec) synthase</fullName>
    </alternativeName>
</protein>